<keyword evidence="2" id="KW-0732">Signal</keyword>
<gene>
    <name evidence="5" type="ORF">DNJ96_12445</name>
</gene>
<dbReference type="PANTHER" id="PTHR30332:SF17">
    <property type="entry name" value="TYPE IV PILIATION SYSTEM PROTEIN DR_0774-RELATED"/>
    <property type="match status" value="1"/>
</dbReference>
<dbReference type="PRINTS" id="PR00811">
    <property type="entry name" value="BCTERIALGSPD"/>
</dbReference>
<reference evidence="5 6" key="1">
    <citation type="submission" date="2018-06" db="EMBL/GenBank/DDBJ databases">
        <title>Three novel Pseudomonas species isolated from symptomatic oak.</title>
        <authorList>
            <person name="Bueno-Gonzalez V."/>
            <person name="Brady C."/>
        </authorList>
    </citation>
    <scope>NUCLEOTIDE SEQUENCE [LARGE SCALE GENOMIC DNA]</scope>
    <source>
        <strain evidence="5 6">P17C</strain>
    </source>
</reference>
<dbReference type="EMBL" id="QJUP01000016">
    <property type="protein sequence ID" value="TBU95556.1"/>
    <property type="molecule type" value="Genomic_DNA"/>
</dbReference>
<evidence type="ECO:0000259" key="4">
    <source>
        <dbReference type="Pfam" id="PF13629"/>
    </source>
</evidence>
<name>A0A4Q9R4W0_9GAMM</name>
<dbReference type="Proteomes" id="UP000292639">
    <property type="component" value="Unassembled WGS sequence"/>
</dbReference>
<evidence type="ECO:0000313" key="5">
    <source>
        <dbReference type="EMBL" id="TBU95556.1"/>
    </source>
</evidence>
<accession>A0A4Q9R4W0</accession>
<dbReference type="InterPro" id="IPR001775">
    <property type="entry name" value="GspD/PilQ"/>
</dbReference>
<feature type="signal peptide" evidence="2">
    <location>
        <begin position="1"/>
        <end position="28"/>
    </location>
</feature>
<evidence type="ECO:0000259" key="3">
    <source>
        <dbReference type="Pfam" id="PF00263"/>
    </source>
</evidence>
<dbReference type="InterPro" id="IPR050810">
    <property type="entry name" value="Bact_Secretion_Sys_Channel"/>
</dbReference>
<feature type="chain" id="PRO_5020822104" evidence="2">
    <location>
        <begin position="29"/>
        <end position="522"/>
    </location>
</feature>
<feature type="domain" description="Type II/III secretion system secretin-like" evidence="3">
    <location>
        <begin position="331"/>
        <end position="491"/>
    </location>
</feature>
<sequence>MKFAFKTTALSLACALGAGIAAPGLAHATSQDSADTPAEPANTYNPDLDLAFLQQIHTQAGQVVEAGTIAQAGVTQSAKAQKRTDQQNTASRLRKQLTQISETEDIKLLVKQGRLLQLPRPAAKVLVADPSIASFQMPSAGSVFVFAQAAGTTTLYALDSDDKVIAAIRLVANHDLAALSEQIQNEVPGSRVEFGPATNNGLIVRGSVRTPQQAKQVISSVESYLGGSSASGSGAQGGGGGEGPKVVNQLKVELSAQVNISVRIVEVSRSLSTQLGLNWEATLKNGNYFFRNASSLFDATTGAFTSTGISNAVAGGSHSYGSTTVAGLLTALSEDGLATVLAEPNLTAMSGETAGFAAGGEVPIVIITNNNVTIEYKQYGVIMRMTPTLLSPNRISLHVAPEVSDLSDEGAVTLEGNVIPAFKVRRADTTVELASGQSFALAGMLRSNINQSISSVPGLKSIPVLGRLFETDASSQEDTELVIIATAYVVEPTAPGDLQAPGRGIRALDSMMPSQAAAGYLF</sequence>
<comment type="similarity">
    <text evidence="1">Belongs to the bacterial secretin family.</text>
</comment>
<dbReference type="AlphaFoldDB" id="A0A4Q9R4W0"/>
<dbReference type="GO" id="GO:0009306">
    <property type="term" value="P:protein secretion"/>
    <property type="evidence" value="ECO:0007669"/>
    <property type="project" value="InterPro"/>
</dbReference>
<protein>
    <submittedName>
        <fullName evidence="5">Type II and III secretion system protein</fullName>
    </submittedName>
</protein>
<dbReference type="OrthoDB" id="9775455at2"/>
<feature type="domain" description="Pilus formation protein N-terminal" evidence="4">
    <location>
        <begin position="104"/>
        <end position="170"/>
    </location>
</feature>
<evidence type="ECO:0000256" key="2">
    <source>
        <dbReference type="SAM" id="SignalP"/>
    </source>
</evidence>
<dbReference type="Pfam" id="PF00263">
    <property type="entry name" value="Secretin"/>
    <property type="match status" value="1"/>
</dbReference>
<proteinExistence type="inferred from homology"/>
<comment type="caution">
    <text evidence="5">The sequence shown here is derived from an EMBL/GenBank/DDBJ whole genome shotgun (WGS) entry which is preliminary data.</text>
</comment>
<dbReference type="RefSeq" id="WP_131184394.1">
    <property type="nucleotide sequence ID" value="NZ_QJUO01000013.1"/>
</dbReference>
<evidence type="ECO:0000313" key="6">
    <source>
        <dbReference type="Proteomes" id="UP000292639"/>
    </source>
</evidence>
<dbReference type="GO" id="GO:0015627">
    <property type="term" value="C:type II protein secretion system complex"/>
    <property type="evidence" value="ECO:0007669"/>
    <property type="project" value="TreeGrafter"/>
</dbReference>
<evidence type="ECO:0000256" key="1">
    <source>
        <dbReference type="RuleBase" id="RU004003"/>
    </source>
</evidence>
<keyword evidence="6" id="KW-1185">Reference proteome</keyword>
<dbReference type="Pfam" id="PF13629">
    <property type="entry name" value="T2SS-T3SS_pil_N"/>
    <property type="match status" value="1"/>
</dbReference>
<dbReference type="InterPro" id="IPR032789">
    <property type="entry name" value="T2SS-T3SS_pil_N"/>
</dbReference>
<dbReference type="InterPro" id="IPR004846">
    <property type="entry name" value="T2SS/T3SS_dom"/>
</dbReference>
<organism evidence="5 6">
    <name type="scientific">Stutzerimonas kirkiae</name>
    <dbReference type="NCBI Taxonomy" id="2211392"/>
    <lineage>
        <taxon>Bacteria</taxon>
        <taxon>Pseudomonadati</taxon>
        <taxon>Pseudomonadota</taxon>
        <taxon>Gammaproteobacteria</taxon>
        <taxon>Pseudomonadales</taxon>
        <taxon>Pseudomonadaceae</taxon>
        <taxon>Stutzerimonas</taxon>
    </lineage>
</organism>
<dbReference type="PANTHER" id="PTHR30332">
    <property type="entry name" value="PROBABLE GENERAL SECRETION PATHWAY PROTEIN D"/>
    <property type="match status" value="1"/>
</dbReference>